<dbReference type="EMBL" id="HACA01024506">
    <property type="protein sequence ID" value="CDW41867.1"/>
    <property type="molecule type" value="Transcribed_RNA"/>
</dbReference>
<dbReference type="AlphaFoldDB" id="A0A0K2UVF1"/>
<organism evidence="1">
    <name type="scientific">Lepeophtheirus salmonis</name>
    <name type="common">Salmon louse</name>
    <name type="synonym">Caligus salmonis</name>
    <dbReference type="NCBI Taxonomy" id="72036"/>
    <lineage>
        <taxon>Eukaryota</taxon>
        <taxon>Metazoa</taxon>
        <taxon>Ecdysozoa</taxon>
        <taxon>Arthropoda</taxon>
        <taxon>Crustacea</taxon>
        <taxon>Multicrustacea</taxon>
        <taxon>Hexanauplia</taxon>
        <taxon>Copepoda</taxon>
        <taxon>Siphonostomatoida</taxon>
        <taxon>Caligidae</taxon>
        <taxon>Lepeophtheirus</taxon>
    </lineage>
</organism>
<accession>A0A0K2UVF1</accession>
<reference evidence="1" key="1">
    <citation type="submission" date="2014-05" db="EMBL/GenBank/DDBJ databases">
        <authorList>
            <person name="Chronopoulou M."/>
        </authorList>
    </citation>
    <scope>NUCLEOTIDE SEQUENCE</scope>
    <source>
        <tissue evidence="1">Whole organism</tissue>
    </source>
</reference>
<sequence length="42" mass="5242">ILNLHYPCQIYFQFYFKRLSIKFIIQCVTENIVRLECYIVLR</sequence>
<protein>
    <submittedName>
        <fullName evidence="1">Uncharacterized protein</fullName>
    </submittedName>
</protein>
<proteinExistence type="predicted"/>
<evidence type="ECO:0000313" key="1">
    <source>
        <dbReference type="EMBL" id="CDW41867.1"/>
    </source>
</evidence>
<feature type="non-terminal residue" evidence="1">
    <location>
        <position position="1"/>
    </location>
</feature>
<name>A0A0K2UVF1_LEPSM</name>